<reference evidence="1 2" key="1">
    <citation type="submission" date="2018-08" db="EMBL/GenBank/DDBJ databases">
        <title>Erythrobacter zhengii sp.nov., a bacterium isolated from deep-sea sediment.</title>
        <authorList>
            <person name="Fang C."/>
            <person name="Wu Y.-H."/>
            <person name="Sun C."/>
            <person name="Wang H."/>
            <person name="Cheng H."/>
            <person name="Meng F.-X."/>
            <person name="Wang C.-S."/>
            <person name="Xu X.-W."/>
        </authorList>
    </citation>
    <scope>NUCLEOTIDE SEQUENCE [LARGE SCALE GENOMIC DNA]</scope>
    <source>
        <strain evidence="1 2">CCTCC AB 2015396</strain>
    </source>
</reference>
<evidence type="ECO:0000313" key="2">
    <source>
        <dbReference type="Proteomes" id="UP000265366"/>
    </source>
</evidence>
<evidence type="ECO:0000313" key="1">
    <source>
        <dbReference type="EMBL" id="RIV90010.1"/>
    </source>
</evidence>
<protein>
    <submittedName>
        <fullName evidence="1">Uncharacterized protein</fullName>
    </submittedName>
</protein>
<dbReference type="Proteomes" id="UP000265366">
    <property type="component" value="Unassembled WGS sequence"/>
</dbReference>
<accession>A0A3A1P904</accession>
<sequence>MDPDEIDQVLGLTPKFDIPPGARRSMEKVGVMSSEEGGFHSRSLAGQPAQLVNAALTAAKGPMLSRWGHILLRRVLASRLDAPEGMDPATFAAMRAAALNSMGEETVARALVQDVDGSNYNLALADAAMDSYLATGDILGMCPVARLQPLLREDGEWEMMQGLCLAYDGQVRSGERRLQKVLGTQMAPTIDVRLAQRFAGAAGEGRRAVNIEWDGVEDLNAWRFGLARALGADIPESLRSPGQQPDLDLAEVQIPASPLLDRIKAANVAAARGTLSSAAMVDLYSLLFASDLYDAGAKAPARQLRAAYAAADVAQRIAAMRNLWTANPGYGAKVLTAYAAARIEPSDALADDAGDLIASMLTAGLDRNALRWGQVVDEGSLGWALLVLAQPSRESDVSASAVQDFADVSERKAEFLLAGLAGLGRLSNDDASDVAGTLGTSLNRTGAWRSKIERAAATGNAGLVALLAGVGMRGESWAAMTPRQLFTIVRALDQVGLSAEARMIAAEAVARG</sequence>
<gene>
    <name evidence="1" type="ORF">D2V17_04935</name>
</gene>
<name>A0A3A1P904_9SPHN</name>
<organism evidence="1 2">
    <name type="scientific">Aurantiacibacter xanthus</name>
    <dbReference type="NCBI Taxonomy" id="1784712"/>
    <lineage>
        <taxon>Bacteria</taxon>
        <taxon>Pseudomonadati</taxon>
        <taxon>Pseudomonadota</taxon>
        <taxon>Alphaproteobacteria</taxon>
        <taxon>Sphingomonadales</taxon>
        <taxon>Erythrobacteraceae</taxon>
        <taxon>Aurantiacibacter</taxon>
    </lineage>
</organism>
<keyword evidence="2" id="KW-1185">Reference proteome</keyword>
<dbReference type="OrthoDB" id="7388088at2"/>
<dbReference type="EMBL" id="QXFM01000051">
    <property type="protein sequence ID" value="RIV90010.1"/>
    <property type="molecule type" value="Genomic_DNA"/>
</dbReference>
<dbReference type="AlphaFoldDB" id="A0A3A1P904"/>
<comment type="caution">
    <text evidence="1">The sequence shown here is derived from an EMBL/GenBank/DDBJ whole genome shotgun (WGS) entry which is preliminary data.</text>
</comment>
<proteinExistence type="predicted"/>